<evidence type="ECO:0000313" key="2">
    <source>
        <dbReference type="EMBL" id="KAF0904382.1"/>
    </source>
</evidence>
<dbReference type="AlphaFoldDB" id="A0A6G1CWA4"/>
<feature type="region of interest" description="Disordered" evidence="1">
    <location>
        <begin position="179"/>
        <end position="201"/>
    </location>
</feature>
<accession>A0A6G1CWA4</accession>
<reference evidence="2 3" key="1">
    <citation type="submission" date="2019-11" db="EMBL/GenBank/DDBJ databases">
        <title>Whole genome sequence of Oryza granulata.</title>
        <authorList>
            <person name="Li W."/>
        </authorList>
    </citation>
    <scope>NUCLEOTIDE SEQUENCE [LARGE SCALE GENOMIC DNA]</scope>
    <source>
        <strain evidence="3">cv. Menghai</strain>
        <tissue evidence="2">Leaf</tissue>
    </source>
</reference>
<dbReference type="OrthoDB" id="695450at2759"/>
<protein>
    <submittedName>
        <fullName evidence="2">Uncharacterized protein</fullName>
    </submittedName>
</protein>
<organism evidence="2 3">
    <name type="scientific">Oryza meyeriana var. granulata</name>
    <dbReference type="NCBI Taxonomy" id="110450"/>
    <lineage>
        <taxon>Eukaryota</taxon>
        <taxon>Viridiplantae</taxon>
        <taxon>Streptophyta</taxon>
        <taxon>Embryophyta</taxon>
        <taxon>Tracheophyta</taxon>
        <taxon>Spermatophyta</taxon>
        <taxon>Magnoliopsida</taxon>
        <taxon>Liliopsida</taxon>
        <taxon>Poales</taxon>
        <taxon>Poaceae</taxon>
        <taxon>BOP clade</taxon>
        <taxon>Oryzoideae</taxon>
        <taxon>Oryzeae</taxon>
        <taxon>Oryzinae</taxon>
        <taxon>Oryza</taxon>
        <taxon>Oryza meyeriana</taxon>
    </lineage>
</organism>
<sequence length="273" mass="30943">MENGVFLIFLICPGEGGGGHRGVENISWVVADRQSIMARRLSALSSCAGEWMVNYLNSKNYGLAKSSMDFILVDYEDLMEEIKSPVQNEISDPPTGDAIEPNHNENYSTMDNINTTEPMVQNLPLTPVSWKSTNVLILTQQQLMCAKLATLVDYPESPKEIGDPNLDLTLNNITMPHTRKATEQTTSSKTITTDQNSNQSPSFEYNTYQAHPQEESRFIPKLNLRRPVGQPCDGKDYNDDLAKFLYEEDRKYWDPLEDNDIAEKRDTHGMYHL</sequence>
<proteinExistence type="predicted"/>
<gene>
    <name evidence="2" type="ORF">E2562_034456</name>
</gene>
<dbReference type="EMBL" id="SPHZ02000008">
    <property type="protein sequence ID" value="KAF0904382.1"/>
    <property type="molecule type" value="Genomic_DNA"/>
</dbReference>
<evidence type="ECO:0000256" key="1">
    <source>
        <dbReference type="SAM" id="MobiDB-lite"/>
    </source>
</evidence>
<comment type="caution">
    <text evidence="2">The sequence shown here is derived from an EMBL/GenBank/DDBJ whole genome shotgun (WGS) entry which is preliminary data.</text>
</comment>
<evidence type="ECO:0000313" key="3">
    <source>
        <dbReference type="Proteomes" id="UP000479710"/>
    </source>
</evidence>
<keyword evidence="3" id="KW-1185">Reference proteome</keyword>
<dbReference type="Proteomes" id="UP000479710">
    <property type="component" value="Unassembled WGS sequence"/>
</dbReference>
<feature type="compositionally biased region" description="Low complexity" evidence="1">
    <location>
        <begin position="183"/>
        <end position="193"/>
    </location>
</feature>
<feature type="non-terminal residue" evidence="2">
    <location>
        <position position="273"/>
    </location>
</feature>
<name>A0A6G1CWA4_9ORYZ</name>